<name>A0ACD5GRH6_9CYAN</name>
<evidence type="ECO:0000313" key="2">
    <source>
        <dbReference type="Proteomes" id="UP000095472"/>
    </source>
</evidence>
<accession>A0ACD5GRH6</accession>
<keyword evidence="2" id="KW-1185">Reference proteome</keyword>
<gene>
    <name evidence="1" type="ORF">BH720_028125</name>
</gene>
<organism evidence="1 2">
    <name type="scientific">Desertifilum tharense IPPAS B-1220</name>
    <dbReference type="NCBI Taxonomy" id="1781255"/>
    <lineage>
        <taxon>Bacteria</taxon>
        <taxon>Bacillati</taxon>
        <taxon>Cyanobacteriota</taxon>
        <taxon>Cyanophyceae</taxon>
        <taxon>Desertifilales</taxon>
        <taxon>Desertifilaceae</taxon>
        <taxon>Desertifilum</taxon>
    </lineage>
</organism>
<proteinExistence type="predicted"/>
<dbReference type="EMBL" id="CP182909">
    <property type="protein sequence ID" value="XPM63214.1"/>
    <property type="molecule type" value="Genomic_DNA"/>
</dbReference>
<dbReference type="Proteomes" id="UP000095472">
    <property type="component" value="Chromosome"/>
</dbReference>
<reference evidence="1 2" key="1">
    <citation type="journal article" date="2016" name="Genome Announc.">
        <title>Draft Genome Sequence of the Thermotolerant Cyanobacterium Desertifilum sp. IPPAS B-1220.</title>
        <authorList>
            <person name="Mironov K.S."/>
            <person name="Sinetova M.A."/>
            <person name="Bolatkhan K."/>
            <person name="Zayadan B.K."/>
            <person name="Ustinova V.V."/>
            <person name="Kupriyanova E.V."/>
            <person name="Skrypnik A.N."/>
            <person name="Gogoleva N.E."/>
            <person name="Gogolev Y.V."/>
            <person name="Los D.A."/>
        </authorList>
    </citation>
    <scope>NUCLEOTIDE SEQUENCE [LARGE SCALE GENOMIC DNA]</scope>
    <source>
        <strain evidence="1 2">IPPAS B-1220</strain>
    </source>
</reference>
<evidence type="ECO:0000313" key="1">
    <source>
        <dbReference type="EMBL" id="XPM63214.1"/>
    </source>
</evidence>
<protein>
    <submittedName>
        <fullName evidence="1">Uncharacterized protein</fullName>
    </submittedName>
</protein>
<sequence>MNSAPRNTPEAPPPPLPIVLPRRPDRWTPSNIQIHASIIPNSVFTWAEATHGGTRMPPDQETVDAIVRIAQLAQQARDRIGRVPFMSPVGTVPQISMLASVGFQTAVIL</sequence>